<evidence type="ECO:0008006" key="3">
    <source>
        <dbReference type="Google" id="ProtNLM"/>
    </source>
</evidence>
<dbReference type="AlphaFoldDB" id="A0A5C3KEA0"/>
<proteinExistence type="predicted"/>
<accession>A0A5C3KEA0</accession>
<dbReference type="EMBL" id="ML210410">
    <property type="protein sequence ID" value="TFK18340.1"/>
    <property type="molecule type" value="Genomic_DNA"/>
</dbReference>
<organism evidence="1 2">
    <name type="scientific">Coprinopsis marcescibilis</name>
    <name type="common">Agaric fungus</name>
    <name type="synonym">Psathyrella marcescibilis</name>
    <dbReference type="NCBI Taxonomy" id="230819"/>
    <lineage>
        <taxon>Eukaryota</taxon>
        <taxon>Fungi</taxon>
        <taxon>Dikarya</taxon>
        <taxon>Basidiomycota</taxon>
        <taxon>Agaricomycotina</taxon>
        <taxon>Agaricomycetes</taxon>
        <taxon>Agaricomycetidae</taxon>
        <taxon>Agaricales</taxon>
        <taxon>Agaricineae</taxon>
        <taxon>Psathyrellaceae</taxon>
        <taxon>Coprinopsis</taxon>
    </lineage>
</organism>
<gene>
    <name evidence="1" type="ORF">FA15DRAFT_675369</name>
</gene>
<evidence type="ECO:0000313" key="2">
    <source>
        <dbReference type="Proteomes" id="UP000307440"/>
    </source>
</evidence>
<name>A0A5C3KEA0_COPMA</name>
<evidence type="ECO:0000313" key="1">
    <source>
        <dbReference type="EMBL" id="TFK18340.1"/>
    </source>
</evidence>
<keyword evidence="2" id="KW-1185">Reference proteome</keyword>
<reference evidence="1 2" key="1">
    <citation type="journal article" date="2019" name="Nat. Ecol. Evol.">
        <title>Megaphylogeny resolves global patterns of mushroom evolution.</title>
        <authorList>
            <person name="Varga T."/>
            <person name="Krizsan K."/>
            <person name="Foldi C."/>
            <person name="Dima B."/>
            <person name="Sanchez-Garcia M."/>
            <person name="Sanchez-Ramirez S."/>
            <person name="Szollosi G.J."/>
            <person name="Szarkandi J.G."/>
            <person name="Papp V."/>
            <person name="Albert L."/>
            <person name="Andreopoulos W."/>
            <person name="Angelini C."/>
            <person name="Antonin V."/>
            <person name="Barry K.W."/>
            <person name="Bougher N.L."/>
            <person name="Buchanan P."/>
            <person name="Buyck B."/>
            <person name="Bense V."/>
            <person name="Catcheside P."/>
            <person name="Chovatia M."/>
            <person name="Cooper J."/>
            <person name="Damon W."/>
            <person name="Desjardin D."/>
            <person name="Finy P."/>
            <person name="Geml J."/>
            <person name="Haridas S."/>
            <person name="Hughes K."/>
            <person name="Justo A."/>
            <person name="Karasinski D."/>
            <person name="Kautmanova I."/>
            <person name="Kiss B."/>
            <person name="Kocsube S."/>
            <person name="Kotiranta H."/>
            <person name="LaButti K.M."/>
            <person name="Lechner B.E."/>
            <person name="Liimatainen K."/>
            <person name="Lipzen A."/>
            <person name="Lukacs Z."/>
            <person name="Mihaltcheva S."/>
            <person name="Morgado L.N."/>
            <person name="Niskanen T."/>
            <person name="Noordeloos M.E."/>
            <person name="Ohm R.A."/>
            <person name="Ortiz-Santana B."/>
            <person name="Ovrebo C."/>
            <person name="Racz N."/>
            <person name="Riley R."/>
            <person name="Savchenko A."/>
            <person name="Shiryaev A."/>
            <person name="Soop K."/>
            <person name="Spirin V."/>
            <person name="Szebenyi C."/>
            <person name="Tomsovsky M."/>
            <person name="Tulloss R.E."/>
            <person name="Uehling J."/>
            <person name="Grigoriev I.V."/>
            <person name="Vagvolgyi C."/>
            <person name="Papp T."/>
            <person name="Martin F.M."/>
            <person name="Miettinen O."/>
            <person name="Hibbett D.S."/>
            <person name="Nagy L.G."/>
        </authorList>
    </citation>
    <scope>NUCLEOTIDE SEQUENCE [LARGE SCALE GENOMIC DNA]</scope>
    <source>
        <strain evidence="1 2">CBS 121175</strain>
    </source>
</reference>
<dbReference type="OrthoDB" id="3217549at2759"/>
<sequence length="389" mass="44234">MHIGEFPDEILCKILRDYTHHSSRWTTPRAQIPVKVWKFGAISTFEGAQTNPIILGQVCSHWRATTSRSMPCLWSSICVKNPTPKDLPILSLWMKRSRSSLINIRFIKRESLFNDRELCEMLPFLFKLGTTIPRWRRVHYDLMVSSNTRYYWLFDIPPHIVPSNLEEMRVDLDPISKPDLRPLQNFVQSAQRLQRLSCNFGRSECQFVSVATNDIPTQMLVSLHLHAVGLDSLLTLLSSCARLQTLSIRLLFSHPHLNPVISNSPLCVPGIGTICFPFSSTLAEVLLPHLTLPSLKEVWFLEHLGSVDATLQSLQDLLHRSGTGLGRLVYANPSQDEVMKVLLSPMSADVTQITLRDPHVLARMQATADQNKLRRLGSIKHDSEWAFSL</sequence>
<dbReference type="Proteomes" id="UP000307440">
    <property type="component" value="Unassembled WGS sequence"/>
</dbReference>
<protein>
    <recommendedName>
        <fullName evidence="3">F-box domain-containing protein</fullName>
    </recommendedName>
</protein>